<dbReference type="EMBL" id="JALAZD010000001">
    <property type="protein sequence ID" value="MCI0127249.1"/>
    <property type="molecule type" value="Genomic_DNA"/>
</dbReference>
<proteinExistence type="predicted"/>
<dbReference type="SUPFAM" id="SSF52833">
    <property type="entry name" value="Thioredoxin-like"/>
    <property type="match status" value="1"/>
</dbReference>
<evidence type="ECO:0000313" key="2">
    <source>
        <dbReference type="EMBL" id="MCI0127249.1"/>
    </source>
</evidence>
<protein>
    <submittedName>
        <fullName evidence="2">Glutaredoxin</fullName>
    </submittedName>
</protein>
<dbReference type="Gene3D" id="3.40.30.10">
    <property type="entry name" value="Glutaredoxin"/>
    <property type="match status" value="1"/>
</dbReference>
<sequence length="83" mass="9402">MPAKLRAVLYRMATPELTCSFGLRAKELLVSKGFLIEEHVLVTRAEVDAFKQAHAVETTPQTFIDGRRIGGYDDLVAYFRSER</sequence>
<comment type="caution">
    <text evidence="2">The sequence shown here is derived from an EMBL/GenBank/DDBJ whole genome shotgun (WGS) entry which is preliminary data.</text>
</comment>
<dbReference type="InterPro" id="IPR002109">
    <property type="entry name" value="Glutaredoxin"/>
</dbReference>
<organism evidence="2 3">
    <name type="scientific">Paradevosia shaoguanensis</name>
    <dbReference type="NCBI Taxonomy" id="1335043"/>
    <lineage>
        <taxon>Bacteria</taxon>
        <taxon>Pseudomonadati</taxon>
        <taxon>Pseudomonadota</taxon>
        <taxon>Alphaproteobacteria</taxon>
        <taxon>Hyphomicrobiales</taxon>
        <taxon>Devosiaceae</taxon>
        <taxon>Paradevosia</taxon>
    </lineage>
</organism>
<dbReference type="Proteomes" id="UP001156140">
    <property type="component" value="Unassembled WGS sequence"/>
</dbReference>
<evidence type="ECO:0000259" key="1">
    <source>
        <dbReference type="Pfam" id="PF00462"/>
    </source>
</evidence>
<dbReference type="AlphaFoldDB" id="A0AA41QMC9"/>
<accession>A0AA41QMC9</accession>
<dbReference type="RefSeq" id="WP_281735835.1">
    <property type="nucleotide sequence ID" value="NZ_JAKETQ010000001.1"/>
</dbReference>
<feature type="domain" description="Glutaredoxin" evidence="1">
    <location>
        <begin position="17"/>
        <end position="69"/>
    </location>
</feature>
<dbReference type="PROSITE" id="PS51354">
    <property type="entry name" value="GLUTAREDOXIN_2"/>
    <property type="match status" value="1"/>
</dbReference>
<name>A0AA41QMC9_9HYPH</name>
<dbReference type="Pfam" id="PF00462">
    <property type="entry name" value="Glutaredoxin"/>
    <property type="match status" value="1"/>
</dbReference>
<reference evidence="2" key="1">
    <citation type="submission" date="2022-03" db="EMBL/GenBank/DDBJ databases">
        <title>The complete genome sequence of a Methyloterrigena soli.</title>
        <authorList>
            <person name="Zi Z."/>
        </authorList>
    </citation>
    <scope>NUCLEOTIDE SEQUENCE</scope>
    <source>
        <strain evidence="2">M48</strain>
    </source>
</reference>
<evidence type="ECO:0000313" key="3">
    <source>
        <dbReference type="Proteomes" id="UP001156140"/>
    </source>
</evidence>
<gene>
    <name evidence="2" type="ORF">ML536_10470</name>
</gene>
<dbReference type="InterPro" id="IPR036249">
    <property type="entry name" value="Thioredoxin-like_sf"/>
</dbReference>
<keyword evidence="3" id="KW-1185">Reference proteome</keyword>